<dbReference type="Gene3D" id="1.10.287.470">
    <property type="entry name" value="Helix hairpin bin"/>
    <property type="match status" value="1"/>
</dbReference>
<gene>
    <name evidence="5" type="ORF">COY09_00775</name>
</gene>
<dbReference type="Gene3D" id="2.40.50.100">
    <property type="match status" value="1"/>
</dbReference>
<evidence type="ECO:0000313" key="6">
    <source>
        <dbReference type="Proteomes" id="UP000231071"/>
    </source>
</evidence>
<dbReference type="PANTHER" id="PTHR32347:SF23">
    <property type="entry name" value="BLL5650 PROTEIN"/>
    <property type="match status" value="1"/>
</dbReference>
<evidence type="ECO:0000256" key="3">
    <source>
        <dbReference type="SAM" id="Coils"/>
    </source>
</evidence>
<evidence type="ECO:0000256" key="2">
    <source>
        <dbReference type="ARBA" id="ARBA00023054"/>
    </source>
</evidence>
<feature type="coiled-coil region" evidence="3">
    <location>
        <begin position="93"/>
        <end position="167"/>
    </location>
</feature>
<dbReference type="AlphaFoldDB" id="A0A2M7UJL7"/>
<dbReference type="GO" id="GO:0030313">
    <property type="term" value="C:cell envelope"/>
    <property type="evidence" value="ECO:0007669"/>
    <property type="project" value="UniProtKB-SubCell"/>
</dbReference>
<feature type="transmembrane region" description="Helical" evidence="4">
    <location>
        <begin position="7"/>
        <end position="28"/>
    </location>
</feature>
<comment type="caution">
    <text evidence="5">The sequence shown here is derived from an EMBL/GenBank/DDBJ whole genome shotgun (WGS) entry which is preliminary data.</text>
</comment>
<organism evidence="5 6">
    <name type="scientific">Candidatus Portnoybacteria bacterium CG_4_10_14_0_2_um_filter_39_11</name>
    <dbReference type="NCBI Taxonomy" id="1974797"/>
    <lineage>
        <taxon>Bacteria</taxon>
        <taxon>Candidatus Portnoyibacteriota</taxon>
    </lineage>
</organism>
<accession>A0A2M7UJL7</accession>
<dbReference type="PANTHER" id="PTHR32347">
    <property type="entry name" value="EFFLUX SYSTEM COMPONENT YKNX-RELATED"/>
    <property type="match status" value="1"/>
</dbReference>
<keyword evidence="4" id="KW-0812">Transmembrane</keyword>
<evidence type="ECO:0000256" key="1">
    <source>
        <dbReference type="ARBA" id="ARBA00004196"/>
    </source>
</evidence>
<dbReference type="EMBL" id="PFOI01000014">
    <property type="protein sequence ID" value="PIZ71427.1"/>
    <property type="molecule type" value="Genomic_DNA"/>
</dbReference>
<dbReference type="Proteomes" id="UP000231071">
    <property type="component" value="Unassembled WGS sequence"/>
</dbReference>
<keyword evidence="4" id="KW-0472">Membrane</keyword>
<dbReference type="InterPro" id="IPR050465">
    <property type="entry name" value="UPF0194_transport"/>
</dbReference>
<dbReference type="SUPFAM" id="SSF111369">
    <property type="entry name" value="HlyD-like secretion proteins"/>
    <property type="match status" value="1"/>
</dbReference>
<sequence length="234" mass="25101">MKKITKYIIVFIILLIVGGGVTASVFLFKKPAPVYTFATVQKRNLVEEVSATGQVKPAQKIDLSFEQSGKVASVMVQTGDSVKTGQILARLNTAEIQAQIRQAQANVASAQATLLQAQANLDNQNILLAQLKKGTRDEDIQIAQIKVTNAEIALTDAQNDLATTNQKAQQDLDNAYASALISTSQAHSNIMQVLFTITDLQTAHFFGSDTTSLNLANAKGEAIFILLGTPNAGR</sequence>
<proteinExistence type="predicted"/>
<comment type="subcellular location">
    <subcellularLocation>
        <location evidence="1">Cell envelope</location>
    </subcellularLocation>
</comment>
<keyword evidence="4" id="KW-1133">Transmembrane helix</keyword>
<protein>
    <submittedName>
        <fullName evidence="5">Uncharacterized protein</fullName>
    </submittedName>
</protein>
<keyword evidence="2 3" id="KW-0175">Coiled coil</keyword>
<reference evidence="6" key="1">
    <citation type="submission" date="2017-09" db="EMBL/GenBank/DDBJ databases">
        <title>Depth-based differentiation of microbial function through sediment-hosted aquifers and enrichment of novel symbionts in the deep terrestrial subsurface.</title>
        <authorList>
            <person name="Probst A.J."/>
            <person name="Ladd B."/>
            <person name="Jarett J.K."/>
            <person name="Geller-Mcgrath D.E."/>
            <person name="Sieber C.M.K."/>
            <person name="Emerson J.B."/>
            <person name="Anantharaman K."/>
            <person name="Thomas B.C."/>
            <person name="Malmstrom R."/>
            <person name="Stieglmeier M."/>
            <person name="Klingl A."/>
            <person name="Woyke T."/>
            <person name="Ryan C.M."/>
            <person name="Banfield J.F."/>
        </authorList>
    </citation>
    <scope>NUCLEOTIDE SEQUENCE [LARGE SCALE GENOMIC DNA]</scope>
</reference>
<evidence type="ECO:0000313" key="5">
    <source>
        <dbReference type="EMBL" id="PIZ71427.1"/>
    </source>
</evidence>
<name>A0A2M7UJL7_9BACT</name>
<evidence type="ECO:0000256" key="4">
    <source>
        <dbReference type="SAM" id="Phobius"/>
    </source>
</evidence>